<dbReference type="Proteomes" id="UP001519345">
    <property type="component" value="Unassembled WGS sequence"/>
</dbReference>
<keyword evidence="3" id="KW-1185">Reference proteome</keyword>
<accession>A0ABS4IHV0</accession>
<sequence>MLRVPLELLRIVFIFLLLGGLLWVLIGNIYQFDGVENYQWLPGIGIYIALFVLYRNRLQFSGWYVGKGRRKLSVKISRTLIGVVIFLLVVPFIMHAINLNL</sequence>
<organism evidence="2 3">
    <name type="scientific">Virgibacillus natechei</name>
    <dbReference type="NCBI Taxonomy" id="1216297"/>
    <lineage>
        <taxon>Bacteria</taxon>
        <taxon>Bacillati</taxon>
        <taxon>Bacillota</taxon>
        <taxon>Bacilli</taxon>
        <taxon>Bacillales</taxon>
        <taxon>Bacillaceae</taxon>
        <taxon>Virgibacillus</taxon>
    </lineage>
</organism>
<feature type="transmembrane region" description="Helical" evidence="1">
    <location>
        <begin position="76"/>
        <end position="97"/>
    </location>
</feature>
<dbReference type="EMBL" id="JAGGKX010000014">
    <property type="protein sequence ID" value="MBP1970534.1"/>
    <property type="molecule type" value="Genomic_DNA"/>
</dbReference>
<comment type="caution">
    <text evidence="2">The sequence shown here is derived from an EMBL/GenBank/DDBJ whole genome shotgun (WGS) entry which is preliminary data.</text>
</comment>
<reference evidence="2 3" key="1">
    <citation type="submission" date="2021-03" db="EMBL/GenBank/DDBJ databases">
        <title>Genomic Encyclopedia of Type Strains, Phase IV (KMG-IV): sequencing the most valuable type-strain genomes for metagenomic binning, comparative biology and taxonomic classification.</title>
        <authorList>
            <person name="Goeker M."/>
        </authorList>
    </citation>
    <scope>NUCLEOTIDE SEQUENCE [LARGE SCALE GENOMIC DNA]</scope>
    <source>
        <strain evidence="2 3">DSM 25609</strain>
    </source>
</reference>
<feature type="transmembrane region" description="Helical" evidence="1">
    <location>
        <begin position="38"/>
        <end position="55"/>
    </location>
</feature>
<evidence type="ECO:0008006" key="4">
    <source>
        <dbReference type="Google" id="ProtNLM"/>
    </source>
</evidence>
<name>A0ABS4IHV0_9BACI</name>
<gene>
    <name evidence="2" type="ORF">J2Z83_002655</name>
</gene>
<proteinExistence type="predicted"/>
<dbReference type="RefSeq" id="WP_209463662.1">
    <property type="nucleotide sequence ID" value="NZ_CP110224.1"/>
</dbReference>
<keyword evidence="1" id="KW-0812">Transmembrane</keyword>
<protein>
    <recommendedName>
        <fullName evidence="4">DUF3899 domain-containing protein</fullName>
    </recommendedName>
</protein>
<evidence type="ECO:0000256" key="1">
    <source>
        <dbReference type="SAM" id="Phobius"/>
    </source>
</evidence>
<feature type="transmembrane region" description="Helical" evidence="1">
    <location>
        <begin position="12"/>
        <end position="32"/>
    </location>
</feature>
<keyword evidence="1" id="KW-1133">Transmembrane helix</keyword>
<keyword evidence="1" id="KW-0472">Membrane</keyword>
<evidence type="ECO:0000313" key="2">
    <source>
        <dbReference type="EMBL" id="MBP1970534.1"/>
    </source>
</evidence>
<evidence type="ECO:0000313" key="3">
    <source>
        <dbReference type="Proteomes" id="UP001519345"/>
    </source>
</evidence>